<keyword evidence="3" id="KW-1185">Reference proteome</keyword>
<proteinExistence type="predicted"/>
<organism evidence="2 3">
    <name type="scientific">Mauremys mutica</name>
    <name type="common">yellowpond turtle</name>
    <dbReference type="NCBI Taxonomy" id="74926"/>
    <lineage>
        <taxon>Eukaryota</taxon>
        <taxon>Metazoa</taxon>
        <taxon>Chordata</taxon>
        <taxon>Craniata</taxon>
        <taxon>Vertebrata</taxon>
        <taxon>Euteleostomi</taxon>
        <taxon>Archelosauria</taxon>
        <taxon>Testudinata</taxon>
        <taxon>Testudines</taxon>
        <taxon>Cryptodira</taxon>
        <taxon>Durocryptodira</taxon>
        <taxon>Testudinoidea</taxon>
        <taxon>Geoemydidae</taxon>
        <taxon>Geoemydinae</taxon>
        <taxon>Mauremys</taxon>
    </lineage>
</organism>
<evidence type="ECO:0000313" key="2">
    <source>
        <dbReference type="EMBL" id="KAH1172723.1"/>
    </source>
</evidence>
<gene>
    <name evidence="2" type="ORF">KIL84_016562</name>
</gene>
<accession>A0A9D4AVZ5</accession>
<name>A0A9D4AVZ5_9SAUR</name>
<comment type="caution">
    <text evidence="2">The sequence shown here is derived from an EMBL/GenBank/DDBJ whole genome shotgun (WGS) entry which is preliminary data.</text>
</comment>
<feature type="region of interest" description="Disordered" evidence="1">
    <location>
        <begin position="32"/>
        <end position="57"/>
    </location>
</feature>
<dbReference type="AlphaFoldDB" id="A0A9D4AVZ5"/>
<feature type="compositionally biased region" description="Low complexity" evidence="1">
    <location>
        <begin position="32"/>
        <end position="44"/>
    </location>
</feature>
<reference evidence="2" key="1">
    <citation type="submission" date="2021-09" db="EMBL/GenBank/DDBJ databases">
        <title>The genome of Mauremys mutica provides insights into the evolution of semi-aquatic lifestyle.</title>
        <authorList>
            <person name="Gong S."/>
            <person name="Gao Y."/>
        </authorList>
    </citation>
    <scope>NUCLEOTIDE SEQUENCE</scope>
    <source>
        <strain evidence="2">MM-2020</strain>
        <tissue evidence="2">Muscle</tissue>
    </source>
</reference>
<evidence type="ECO:0000256" key="1">
    <source>
        <dbReference type="SAM" id="MobiDB-lite"/>
    </source>
</evidence>
<protein>
    <submittedName>
        <fullName evidence="2">Uncharacterized protein</fullName>
    </submittedName>
</protein>
<sequence length="101" mass="10672">MSVRSNQAASFLLSKLHSTRALQHAAGISLGGLEPPSLPQLSPSIRGPPSERYGPGTQNEMALLHLDPPFCPGLDQADGTVNCHLTLQRLGRGGASAFDWV</sequence>
<dbReference type="EMBL" id="JAHDVG010000482">
    <property type="protein sequence ID" value="KAH1172723.1"/>
    <property type="molecule type" value="Genomic_DNA"/>
</dbReference>
<dbReference type="Proteomes" id="UP000827986">
    <property type="component" value="Unassembled WGS sequence"/>
</dbReference>
<evidence type="ECO:0000313" key="3">
    <source>
        <dbReference type="Proteomes" id="UP000827986"/>
    </source>
</evidence>